<evidence type="ECO:0000256" key="1">
    <source>
        <dbReference type="SAM" id="MobiDB-lite"/>
    </source>
</evidence>
<gene>
    <name evidence="2" type="ORF">DFH94DRAFT_10933</name>
</gene>
<feature type="region of interest" description="Disordered" evidence="1">
    <location>
        <begin position="130"/>
        <end position="249"/>
    </location>
</feature>
<reference evidence="2" key="1">
    <citation type="submission" date="2019-10" db="EMBL/GenBank/DDBJ databases">
        <authorList>
            <consortium name="DOE Joint Genome Institute"/>
            <person name="Kuo A."/>
            <person name="Miyauchi S."/>
            <person name="Kiss E."/>
            <person name="Drula E."/>
            <person name="Kohler A."/>
            <person name="Sanchez-Garcia M."/>
            <person name="Andreopoulos B."/>
            <person name="Barry K.W."/>
            <person name="Bonito G."/>
            <person name="Buee M."/>
            <person name="Carver A."/>
            <person name="Chen C."/>
            <person name="Cichocki N."/>
            <person name="Clum A."/>
            <person name="Culley D."/>
            <person name="Crous P.W."/>
            <person name="Fauchery L."/>
            <person name="Girlanda M."/>
            <person name="Hayes R."/>
            <person name="Keri Z."/>
            <person name="LaButti K."/>
            <person name="Lipzen A."/>
            <person name="Lombard V."/>
            <person name="Magnuson J."/>
            <person name="Maillard F."/>
            <person name="Morin E."/>
            <person name="Murat C."/>
            <person name="Nolan M."/>
            <person name="Ohm R."/>
            <person name="Pangilinan J."/>
            <person name="Pereira M."/>
            <person name="Perotto S."/>
            <person name="Peter M."/>
            <person name="Riley R."/>
            <person name="Sitrit Y."/>
            <person name="Stielow B."/>
            <person name="Szollosi G."/>
            <person name="Zifcakova L."/>
            <person name="Stursova M."/>
            <person name="Spatafora J.W."/>
            <person name="Tedersoo L."/>
            <person name="Vaario L.-M."/>
            <person name="Yamada A."/>
            <person name="Yan M."/>
            <person name="Wang P."/>
            <person name="Xu J."/>
            <person name="Bruns T."/>
            <person name="Baldrian P."/>
            <person name="Vilgalys R."/>
            <person name="Henrissat B."/>
            <person name="Grigoriev I.V."/>
            <person name="Hibbett D."/>
            <person name="Nagy L.G."/>
            <person name="Martin F.M."/>
        </authorList>
    </citation>
    <scope>NUCLEOTIDE SEQUENCE</scope>
    <source>
        <strain evidence="2">Prilba</strain>
    </source>
</reference>
<feature type="compositionally biased region" description="Basic and acidic residues" evidence="1">
    <location>
        <begin position="165"/>
        <end position="178"/>
    </location>
</feature>
<feature type="compositionally biased region" description="Basic and acidic residues" evidence="1">
    <location>
        <begin position="137"/>
        <end position="146"/>
    </location>
</feature>
<name>A0A9P5TE40_9AGAM</name>
<keyword evidence="3" id="KW-1185">Reference proteome</keyword>
<evidence type="ECO:0000313" key="3">
    <source>
        <dbReference type="Proteomes" id="UP000759537"/>
    </source>
</evidence>
<dbReference type="AlphaFoldDB" id="A0A9P5TE40"/>
<protein>
    <submittedName>
        <fullName evidence="2">Uncharacterized protein</fullName>
    </submittedName>
</protein>
<dbReference type="OrthoDB" id="3250110at2759"/>
<sequence length="367" mass="40087">MLDAFKVKEFDLEPVLDSWKNPPRFLGNPKKDPPVDTWLDQVKEGCLERKIPKEYWYKVGQRFLGDKAKKRLDELKEVLRNLHGGNYRWDWKRFKIAMRNMGWDIDDKKTESVRVQTKSSGWWIIGREKEEVSEEPAEMKQAEKKKPQPMRRATVDPMTAVTDKSQSEKKKAETKTETKTATATEKPAPKRRATWLTRSPSNPSMASVTPPENSKEVDKAEPASSSSFWKLSLPSSSSNSTAPAPATTATTTTTAVVPASEVAQGEVTAQAPVWLLNACNALDFLTTEHPKVMSTLSAVLITVGTLPALPGITAGAGGAILASHAVQAAGAIAVGVGHWLKSAQDSAASKAGEAQPVAAIEDVTNRK</sequence>
<feature type="compositionally biased region" description="Polar residues" evidence="1">
    <location>
        <begin position="196"/>
        <end position="212"/>
    </location>
</feature>
<organism evidence="2 3">
    <name type="scientific">Russula ochroleuca</name>
    <dbReference type="NCBI Taxonomy" id="152965"/>
    <lineage>
        <taxon>Eukaryota</taxon>
        <taxon>Fungi</taxon>
        <taxon>Dikarya</taxon>
        <taxon>Basidiomycota</taxon>
        <taxon>Agaricomycotina</taxon>
        <taxon>Agaricomycetes</taxon>
        <taxon>Russulales</taxon>
        <taxon>Russulaceae</taxon>
        <taxon>Russula</taxon>
    </lineage>
</organism>
<dbReference type="Proteomes" id="UP000759537">
    <property type="component" value="Unassembled WGS sequence"/>
</dbReference>
<proteinExistence type="predicted"/>
<reference evidence="2" key="2">
    <citation type="journal article" date="2020" name="Nat. Commun.">
        <title>Large-scale genome sequencing of mycorrhizal fungi provides insights into the early evolution of symbiotic traits.</title>
        <authorList>
            <person name="Miyauchi S."/>
            <person name="Kiss E."/>
            <person name="Kuo A."/>
            <person name="Drula E."/>
            <person name="Kohler A."/>
            <person name="Sanchez-Garcia M."/>
            <person name="Morin E."/>
            <person name="Andreopoulos B."/>
            <person name="Barry K.W."/>
            <person name="Bonito G."/>
            <person name="Buee M."/>
            <person name="Carver A."/>
            <person name="Chen C."/>
            <person name="Cichocki N."/>
            <person name="Clum A."/>
            <person name="Culley D."/>
            <person name="Crous P.W."/>
            <person name="Fauchery L."/>
            <person name="Girlanda M."/>
            <person name="Hayes R.D."/>
            <person name="Keri Z."/>
            <person name="LaButti K."/>
            <person name="Lipzen A."/>
            <person name="Lombard V."/>
            <person name="Magnuson J."/>
            <person name="Maillard F."/>
            <person name="Murat C."/>
            <person name="Nolan M."/>
            <person name="Ohm R.A."/>
            <person name="Pangilinan J."/>
            <person name="Pereira M.F."/>
            <person name="Perotto S."/>
            <person name="Peter M."/>
            <person name="Pfister S."/>
            <person name="Riley R."/>
            <person name="Sitrit Y."/>
            <person name="Stielow J.B."/>
            <person name="Szollosi G."/>
            <person name="Zifcakova L."/>
            <person name="Stursova M."/>
            <person name="Spatafora J.W."/>
            <person name="Tedersoo L."/>
            <person name="Vaario L.M."/>
            <person name="Yamada A."/>
            <person name="Yan M."/>
            <person name="Wang P."/>
            <person name="Xu J."/>
            <person name="Bruns T."/>
            <person name="Baldrian P."/>
            <person name="Vilgalys R."/>
            <person name="Dunand C."/>
            <person name="Henrissat B."/>
            <person name="Grigoriev I.V."/>
            <person name="Hibbett D."/>
            <person name="Nagy L.G."/>
            <person name="Martin F.M."/>
        </authorList>
    </citation>
    <scope>NUCLEOTIDE SEQUENCE</scope>
    <source>
        <strain evidence="2">Prilba</strain>
    </source>
</reference>
<evidence type="ECO:0000313" key="2">
    <source>
        <dbReference type="EMBL" id="KAF8487011.1"/>
    </source>
</evidence>
<dbReference type="EMBL" id="WHVB01000001">
    <property type="protein sequence ID" value="KAF8487011.1"/>
    <property type="molecule type" value="Genomic_DNA"/>
</dbReference>
<accession>A0A9P5TE40</accession>
<comment type="caution">
    <text evidence="2">The sequence shown here is derived from an EMBL/GenBank/DDBJ whole genome shotgun (WGS) entry which is preliminary data.</text>
</comment>
<feature type="compositionally biased region" description="Low complexity" evidence="1">
    <location>
        <begin position="222"/>
        <end position="249"/>
    </location>
</feature>